<comment type="caution">
    <text evidence="12">The sequence shown here is derived from an EMBL/GenBank/DDBJ whole genome shotgun (WGS) entry which is preliminary data.</text>
</comment>
<dbReference type="GO" id="GO:0004516">
    <property type="term" value="F:nicotinate phosphoribosyltransferase activity"/>
    <property type="evidence" value="ECO:0007669"/>
    <property type="project" value="UniProtKB-UniRule"/>
</dbReference>
<name>A0A5M9MF40_9EURO</name>
<dbReference type="InterPro" id="IPR040727">
    <property type="entry name" value="NAPRTase_N"/>
</dbReference>
<dbReference type="InterPro" id="IPR007229">
    <property type="entry name" value="Nic_PRibTrfase-Fam"/>
</dbReference>
<keyword evidence="6 9" id="KW-0662">Pyridine nucleotide biosynthesis</keyword>
<keyword evidence="4" id="KW-0597">Phosphoprotein</keyword>
<feature type="domain" description="Nicotinate phosphoribosyltransferase N-terminal" evidence="11">
    <location>
        <begin position="17"/>
        <end position="148"/>
    </location>
</feature>
<evidence type="ECO:0000256" key="6">
    <source>
        <dbReference type="ARBA" id="ARBA00022642"/>
    </source>
</evidence>
<evidence type="ECO:0000313" key="13">
    <source>
        <dbReference type="Proteomes" id="UP000324241"/>
    </source>
</evidence>
<dbReference type="EC" id="6.3.4.21" evidence="3 9"/>
<dbReference type="VEuPathDB" id="FungiDB:EYZ11_001799"/>
<evidence type="ECO:0000256" key="7">
    <source>
        <dbReference type="ARBA" id="ARBA00022679"/>
    </source>
</evidence>
<dbReference type="RefSeq" id="XP_033424959.1">
    <property type="nucleotide sequence ID" value="XM_033571644.1"/>
</dbReference>
<evidence type="ECO:0000256" key="9">
    <source>
        <dbReference type="RuleBase" id="RU003838"/>
    </source>
</evidence>
<dbReference type="SUPFAM" id="SSF54675">
    <property type="entry name" value="Nicotinate/Quinolinate PRTase N-terminal domain-like"/>
    <property type="match status" value="1"/>
</dbReference>
<keyword evidence="7 12" id="KW-0808">Transferase</keyword>
<sequence>MSQESSDLPPEGISSLLDTDLYKLTMQCAILKYFPGVYVTYGFTNRTPQMKLTRGAYKWLLAQVSKLANIRVTNEEIAFLKKQCPYFSNTYLDFLTTFKLNPPEQLEIKYTPVDDTGSDDDVGDVEYIVKGLWLETILYEIPLLALTSEAYFMFSDRDWDYSGQEDKAYRKGLTLLKNACVFSEFGSRRRRNYHTQDLVMAGLCRAAKEAKNKGFRGVFTGTSNVHFAMKYEVNPVGTVAHEWYMTIAAITDDYQNANELALQYWLGCFGEGVLGIALTDTFGTPAFLDAFRKQIAAPVNNSEAPHTPKTYAQVYNGVRQDSGDPAQFVKLVRDFYNREGVKDQKAVVFSDSLNIQLCLEYKVIAEEAGFQPVFGVGTFFTNDFTNKVTGEKSKPLNIVIKISTANGRPAVKLSDNVGKNTGDKEKIKAVKKQLGYVEQQWEQGDETNRWSKQ</sequence>
<comment type="function">
    <text evidence="9">Catalyzes the synthesis of beta-nicotinate D-ribonucleotide from nicotinate and 5-phospho-D-ribose 1-phosphate at the expense of ATP.</text>
</comment>
<evidence type="ECO:0000259" key="11">
    <source>
        <dbReference type="Pfam" id="PF17767"/>
    </source>
</evidence>
<dbReference type="FunFam" id="3.20.140.10:FF:000009">
    <property type="entry name" value="Nicotinate phosphoribosyltransferase"/>
    <property type="match status" value="1"/>
</dbReference>
<keyword evidence="5 9" id="KW-0436">Ligase</keyword>
<comment type="similarity">
    <text evidence="2 9">Belongs to the NAPRTase family.</text>
</comment>
<dbReference type="OrthoDB" id="193380at2759"/>
<evidence type="ECO:0000256" key="8">
    <source>
        <dbReference type="ARBA" id="ARBA00048668"/>
    </source>
</evidence>
<dbReference type="Gene3D" id="3.20.140.10">
    <property type="entry name" value="nicotinate phosphoribosyltransferase"/>
    <property type="match status" value="1"/>
</dbReference>
<dbReference type="InterPro" id="IPR006406">
    <property type="entry name" value="Nic_PRibTrfase"/>
</dbReference>
<accession>A0A5M9MF40</accession>
<dbReference type="PIRSF" id="PIRSF000484">
    <property type="entry name" value="NAPRT"/>
    <property type="match status" value="1"/>
</dbReference>
<proteinExistence type="inferred from homology"/>
<dbReference type="PANTHER" id="PTHR11098">
    <property type="entry name" value="NICOTINATE PHOSPHORIBOSYLTRANSFERASE"/>
    <property type="match status" value="1"/>
</dbReference>
<dbReference type="GO" id="GO:0016757">
    <property type="term" value="F:glycosyltransferase activity"/>
    <property type="evidence" value="ECO:0007669"/>
    <property type="project" value="UniProtKB-KW"/>
</dbReference>
<dbReference type="InterPro" id="IPR036068">
    <property type="entry name" value="Nicotinate_pribotase-like_C"/>
</dbReference>
<keyword evidence="12" id="KW-0328">Glycosyltransferase</keyword>
<dbReference type="PANTHER" id="PTHR11098:SF1">
    <property type="entry name" value="NICOTINATE PHOSPHORIBOSYLTRANSFERASE"/>
    <property type="match status" value="1"/>
</dbReference>
<reference evidence="12 13" key="1">
    <citation type="submission" date="2019-08" db="EMBL/GenBank/DDBJ databases">
        <title>The genome sequence of a newly discovered highly antifungal drug resistant Aspergillus species, Aspergillus tanneri NIH 1004.</title>
        <authorList>
            <person name="Mounaud S."/>
            <person name="Singh I."/>
            <person name="Joardar V."/>
            <person name="Pakala S."/>
            <person name="Pakala S."/>
            <person name="Venepally P."/>
            <person name="Chung J.K."/>
            <person name="Losada L."/>
            <person name="Nierman W.C."/>
        </authorList>
    </citation>
    <scope>NUCLEOTIDE SEQUENCE [LARGE SCALE GENOMIC DNA]</scope>
    <source>
        <strain evidence="12 13">NIH1004</strain>
    </source>
</reference>
<evidence type="ECO:0000313" key="12">
    <source>
        <dbReference type="EMBL" id="KAA8645598.1"/>
    </source>
</evidence>
<dbReference type="Pfam" id="PF04095">
    <property type="entry name" value="NAPRTase"/>
    <property type="match status" value="1"/>
</dbReference>
<evidence type="ECO:0000256" key="3">
    <source>
        <dbReference type="ARBA" id="ARBA00013236"/>
    </source>
</evidence>
<dbReference type="GO" id="GO:0005829">
    <property type="term" value="C:cytosol"/>
    <property type="evidence" value="ECO:0007669"/>
    <property type="project" value="TreeGrafter"/>
</dbReference>
<organism evidence="12 13">
    <name type="scientific">Aspergillus tanneri</name>
    <dbReference type="NCBI Taxonomy" id="1220188"/>
    <lineage>
        <taxon>Eukaryota</taxon>
        <taxon>Fungi</taxon>
        <taxon>Dikarya</taxon>
        <taxon>Ascomycota</taxon>
        <taxon>Pezizomycotina</taxon>
        <taxon>Eurotiomycetes</taxon>
        <taxon>Eurotiomycetidae</taxon>
        <taxon>Eurotiales</taxon>
        <taxon>Aspergillaceae</taxon>
        <taxon>Aspergillus</taxon>
        <taxon>Aspergillus subgen. Circumdati</taxon>
    </lineage>
</organism>
<comment type="pathway">
    <text evidence="1 9">Cofactor biosynthesis; NAD(+) biosynthesis; nicotinate D-ribonucleotide from nicotinate: step 1/1.</text>
</comment>
<evidence type="ECO:0000256" key="5">
    <source>
        <dbReference type="ARBA" id="ARBA00022598"/>
    </source>
</evidence>
<comment type="PTM">
    <text evidence="9">Transiently phosphorylated on a His residue during the reaction cycle. Phosphorylation strongly increases the affinity for substrates and increases the rate of nicotinate D-ribonucleotide production. Dephosphorylation regenerates the low-affinity form of the enzyme, leading to product release.</text>
</comment>
<dbReference type="NCBIfam" id="TIGR01514">
    <property type="entry name" value="NAPRTase"/>
    <property type="match status" value="1"/>
</dbReference>
<evidence type="ECO:0000256" key="4">
    <source>
        <dbReference type="ARBA" id="ARBA00022553"/>
    </source>
</evidence>
<dbReference type="GO" id="GO:0034355">
    <property type="term" value="P:NAD+ biosynthetic process via the salvage pathway"/>
    <property type="evidence" value="ECO:0007669"/>
    <property type="project" value="TreeGrafter"/>
</dbReference>
<dbReference type="InterPro" id="IPR041525">
    <property type="entry name" value="N/Namide_PRibTrfase"/>
</dbReference>
<dbReference type="EMBL" id="QUQM01000007">
    <property type="protein sequence ID" value="KAA8645598.1"/>
    <property type="molecule type" value="Genomic_DNA"/>
</dbReference>
<gene>
    <name evidence="12" type="primary">NPT1</name>
    <name evidence="12" type="ORF">ATNIH1004_007017</name>
</gene>
<protein>
    <recommendedName>
        <fullName evidence="3 9">Nicotinate phosphoribosyltransferase</fullName>
        <ecNumber evidence="3 9">6.3.4.21</ecNumber>
    </recommendedName>
</protein>
<comment type="catalytic activity">
    <reaction evidence="8 9">
        <text>5-phospho-alpha-D-ribose 1-diphosphate + nicotinate + ATP + H2O = nicotinate beta-D-ribonucleotide + ADP + phosphate + diphosphate</text>
        <dbReference type="Rhea" id="RHEA:36163"/>
        <dbReference type="ChEBI" id="CHEBI:15377"/>
        <dbReference type="ChEBI" id="CHEBI:30616"/>
        <dbReference type="ChEBI" id="CHEBI:32544"/>
        <dbReference type="ChEBI" id="CHEBI:33019"/>
        <dbReference type="ChEBI" id="CHEBI:43474"/>
        <dbReference type="ChEBI" id="CHEBI:57502"/>
        <dbReference type="ChEBI" id="CHEBI:58017"/>
        <dbReference type="ChEBI" id="CHEBI:456216"/>
        <dbReference type="EC" id="6.3.4.21"/>
    </reaction>
</comment>
<dbReference type="Proteomes" id="UP000324241">
    <property type="component" value="Unassembled WGS sequence"/>
</dbReference>
<dbReference type="SUPFAM" id="SSF51690">
    <property type="entry name" value="Nicotinate/Quinolinate PRTase C-terminal domain-like"/>
    <property type="match status" value="1"/>
</dbReference>
<evidence type="ECO:0000256" key="2">
    <source>
        <dbReference type="ARBA" id="ARBA00010897"/>
    </source>
</evidence>
<evidence type="ECO:0000259" key="10">
    <source>
        <dbReference type="Pfam" id="PF04095"/>
    </source>
</evidence>
<feature type="domain" description="Nicotinate/nicotinamide phosphoribosyltransferase" evidence="10">
    <location>
        <begin position="182"/>
        <end position="435"/>
    </location>
</feature>
<dbReference type="AlphaFoldDB" id="A0A5M9MF40"/>
<dbReference type="UniPathway" id="UPA00253">
    <property type="reaction ID" value="UER00457"/>
</dbReference>
<dbReference type="GeneID" id="54329719"/>
<evidence type="ECO:0000256" key="1">
    <source>
        <dbReference type="ARBA" id="ARBA00004952"/>
    </source>
</evidence>
<dbReference type="Pfam" id="PF17767">
    <property type="entry name" value="NAPRTase_N"/>
    <property type="match status" value="1"/>
</dbReference>
<dbReference type="CDD" id="cd01401">
    <property type="entry name" value="PncB_like"/>
    <property type="match status" value="1"/>
</dbReference>